<organism evidence="2 3">
    <name type="scientific">Cylindrospermopsis raciborskii CENA303</name>
    <dbReference type="NCBI Taxonomy" id="1170769"/>
    <lineage>
        <taxon>Bacteria</taxon>
        <taxon>Bacillati</taxon>
        <taxon>Cyanobacteriota</taxon>
        <taxon>Cyanophyceae</taxon>
        <taxon>Nostocales</taxon>
        <taxon>Aphanizomenonaceae</taxon>
        <taxon>Cylindrospermopsis</taxon>
    </lineage>
</organism>
<accession>A0A1X4GJ13</accession>
<name>A0A1X4GJ13_9CYAN</name>
<evidence type="ECO:0000313" key="2">
    <source>
        <dbReference type="EMBL" id="OSO96997.1"/>
    </source>
</evidence>
<dbReference type="NCBIfam" id="NF038301">
    <property type="entry name" value="EPS_HpsA"/>
    <property type="match status" value="1"/>
</dbReference>
<gene>
    <name evidence="2" type="ORF">B7O87_01715</name>
</gene>
<evidence type="ECO:0000313" key="3">
    <source>
        <dbReference type="Proteomes" id="UP000192997"/>
    </source>
</evidence>
<comment type="caution">
    <text evidence="2">The sequence shown here is derived from an EMBL/GenBank/DDBJ whole genome shotgun (WGS) entry which is preliminary data.</text>
</comment>
<reference evidence="3" key="1">
    <citation type="submission" date="2017-04" db="EMBL/GenBank/DDBJ databases">
        <authorList>
            <person name="Abreu V.A."/>
            <person name="Popin R.V."/>
            <person name="Rigonato J."/>
            <person name="Andreote A.P."/>
            <person name="Schaker P.C."/>
            <person name="Hoff-Risseti C."/>
            <person name="Alvarenga D.O."/>
            <person name="Varani A.M."/>
            <person name="Fiore M.F."/>
        </authorList>
    </citation>
    <scope>NUCLEOTIDE SEQUENCE [LARGE SCALE GENOMIC DNA]</scope>
    <source>
        <strain evidence="3">CENA303</strain>
    </source>
</reference>
<keyword evidence="1" id="KW-0472">Membrane</keyword>
<keyword evidence="1" id="KW-1133">Transmembrane helix</keyword>
<proteinExistence type="predicted"/>
<evidence type="ECO:0000256" key="1">
    <source>
        <dbReference type="SAM" id="Phobius"/>
    </source>
</evidence>
<sequence length="1484" mass="167509">MVMAKKCHSYRIITKKSAKAIAQVVSILARAIKSFIKWFLKIILKYQRRQTLKNQGFVLPTTTMVILVLMLLTMAIIFRSFERAKHAHNTRINQTVINAATPAIDRGRSKINQMLADPRITQFLPSDQDLYNNLVNHLDEYTFGDETNLTLNLQNYEPLKTAWKFPIDTNNNGKFDSYTLYGIYFKNPPQSNQQYIRARNTLEARSLPINPIDFNSRCQDFNSISGNLVDTNGWLIIGRQMRKAFFVYTVTVPITSQMTIPTQNQINYEISSENKAFYALEYKQERIQLPSSNNAIVYEDDLQITGNEDFRINGRIFTNSNLLTGSASRSIRLYQISSQSSCFYEPENSKIIVGGNLAAGGFTDNTDLSIATTIDLFKDKGINPETVAGYNPRIRDHKSVTNSPRSIAYNSLAYVKRINKLVDTQLANSLTTDPQEVKQGITKKQRQLGTAYTNDQYDQIRRKELELYFQKRTRRVPFQEVPFGSEQSDVNKIHNPLQGTGDTLRPIDQWIYPFASDGITGTNHSELSLNISGNIGGNLLKPSATEPMEQLQKQLGGVEQYLGDRVIVGHNLPQMWWNYPQNRFFTTDINHTQNLKDINWDLSNQPRTRYTTLHNLADLAAIERDGDWEYAAAQVPQNPQQENFIGGLRVVTGSGIYLPRNHTASSTNFVDVSTKIWSDILPIPQTSQEYPNTTIDPYWMYDSSLKFTLPKLSETDITTPYLKMRATVVYHYQSTNYNQTNPTPIACISSFYLPTNSSTATNMMSLPNAGGIEKSPQGLSNNGIVYPPPTRNVNAYANLLRYQAELQYPNGRWVNEPLRNALAKNNYTLSEKSAIDTALCALQIMDGSISPLSNPPIPHGAIKEIAFLDSREIRANQTSNRVQMDSNLPYDLPLRDRQPLEIRATVIDLNQLRTTRISTDEYLLPNSGIIYATRDDALPDSSGGISAKSESSLDYKLDPTRRPNGILITTSDGSPTKLFRGSSNTFIRQEKGLILASNLPVYIKGDFNRHTQEEFTSTLAADWSNFYNRSQVNRQFACRPGDPKLIPSDSGPSICTVGDEWRNAAILADSITLLSQNFRFGFRNEGDYDWNNYIGHTASLNNRPPNFEYNTYAPTVTRNYDINGIPNIDLDPTTNGTQGSSYFHNFVTPIVKQIPAREFLLEVCLVSNTDICNNDPTQWVISRFSRSEYNAQPEGNIEGLPITAIKTGSLGYNHPPSNGWEAINLPKRIAFKRNLATGKLLQPLTVYGVDNNQIIKTFAFSGNTLPRLAVNENNQGFLIPWLTPDFNGFWQPVLQINQPFATLTDPHNTNSITNGSHNHWLQIATPTTVNFIAATGDNPARPMEDNGGLPNLLRLLENWSPNTTPIDLTINGAFIQMKRSNYATGTYSTSINSQPQDFQYKIAVNFGRSSGHLPPRRQWHYDVGLLSQPLDLFAQKIPIKSQKLSKDYFRQVGRDDEWIQTLLCAKQTSDATYAVDPDQRFNCF</sequence>
<protein>
    <submittedName>
        <fullName evidence="2">Uncharacterized protein</fullName>
    </submittedName>
</protein>
<keyword evidence="1" id="KW-0812">Transmembrane</keyword>
<dbReference type="Proteomes" id="UP000192997">
    <property type="component" value="Unassembled WGS sequence"/>
</dbReference>
<dbReference type="EMBL" id="NBYN01000006">
    <property type="protein sequence ID" value="OSO96997.1"/>
    <property type="molecule type" value="Genomic_DNA"/>
</dbReference>
<dbReference type="InterPro" id="IPR049774">
    <property type="entry name" value="EPS_HpsA-like"/>
</dbReference>
<feature type="transmembrane region" description="Helical" evidence="1">
    <location>
        <begin position="56"/>
        <end position="78"/>
    </location>
</feature>